<comment type="caution">
    <text evidence="2">The sequence shown here is derived from an EMBL/GenBank/DDBJ whole genome shotgun (WGS) entry which is preliminary data.</text>
</comment>
<dbReference type="EMBL" id="BTSX01000006">
    <property type="protein sequence ID" value="GMT02975.1"/>
    <property type="molecule type" value="Genomic_DNA"/>
</dbReference>
<protein>
    <submittedName>
        <fullName evidence="2">Uncharacterized protein</fullName>
    </submittedName>
</protein>
<dbReference type="Proteomes" id="UP001432027">
    <property type="component" value="Unassembled WGS sequence"/>
</dbReference>
<evidence type="ECO:0000313" key="3">
    <source>
        <dbReference type="Proteomes" id="UP001432027"/>
    </source>
</evidence>
<sequence>MRDGDFRTGPFHSDPSGDPEDLLRDLLSRTRAFHANSIFQKKADIKEHRRRVLLRAAEEKKSIKKAKQSLSKDRTPMDAILDRQGVAITSRAGIEERVKELNLAPWSPEETDAYIYLGRELRSDGRIHTELLRRKRAAWAAYASIREVTSQLQDARLRASLFDSHVLPALCYATETWPLSKTVLSFIQTTHRALERSLIGTTLHTLQQQRRSSSDIRRLSLLADPIRYIQRAKH</sequence>
<evidence type="ECO:0000256" key="1">
    <source>
        <dbReference type="SAM" id="MobiDB-lite"/>
    </source>
</evidence>
<keyword evidence="3" id="KW-1185">Reference proteome</keyword>
<accession>A0AAV5U7Z7</accession>
<name>A0AAV5U7Z7_9BILA</name>
<feature type="region of interest" description="Disordered" evidence="1">
    <location>
        <begin position="1"/>
        <end position="20"/>
    </location>
</feature>
<organism evidence="2 3">
    <name type="scientific">Pristionchus entomophagus</name>
    <dbReference type="NCBI Taxonomy" id="358040"/>
    <lineage>
        <taxon>Eukaryota</taxon>
        <taxon>Metazoa</taxon>
        <taxon>Ecdysozoa</taxon>
        <taxon>Nematoda</taxon>
        <taxon>Chromadorea</taxon>
        <taxon>Rhabditida</taxon>
        <taxon>Rhabditina</taxon>
        <taxon>Diplogasteromorpha</taxon>
        <taxon>Diplogasteroidea</taxon>
        <taxon>Neodiplogasteridae</taxon>
        <taxon>Pristionchus</taxon>
    </lineage>
</organism>
<dbReference type="AlphaFoldDB" id="A0AAV5U7Z7"/>
<proteinExistence type="predicted"/>
<gene>
    <name evidence="2" type="ORF">PENTCL1PPCAC_25149</name>
</gene>
<reference evidence="2" key="1">
    <citation type="submission" date="2023-10" db="EMBL/GenBank/DDBJ databases">
        <title>Genome assembly of Pristionchus species.</title>
        <authorList>
            <person name="Yoshida K."/>
            <person name="Sommer R.J."/>
        </authorList>
    </citation>
    <scope>NUCLEOTIDE SEQUENCE</scope>
    <source>
        <strain evidence="2">RS0144</strain>
    </source>
</reference>
<evidence type="ECO:0000313" key="2">
    <source>
        <dbReference type="EMBL" id="GMT02975.1"/>
    </source>
</evidence>